<feature type="transmembrane region" description="Helical" evidence="1">
    <location>
        <begin position="12"/>
        <end position="31"/>
    </location>
</feature>
<evidence type="ECO:0000256" key="1">
    <source>
        <dbReference type="SAM" id="Phobius"/>
    </source>
</evidence>
<protein>
    <recommendedName>
        <fullName evidence="4">Secreted protein</fullName>
    </recommendedName>
</protein>
<feature type="transmembrane region" description="Helical" evidence="1">
    <location>
        <begin position="74"/>
        <end position="97"/>
    </location>
</feature>
<evidence type="ECO:0008006" key="4">
    <source>
        <dbReference type="Google" id="ProtNLM"/>
    </source>
</evidence>
<evidence type="ECO:0000313" key="2">
    <source>
        <dbReference type="EnsemblMetazoa" id="AALFPA23_025139.P37473"/>
    </source>
</evidence>
<keyword evidence="3" id="KW-1185">Reference proteome</keyword>
<keyword evidence="1" id="KW-0812">Transmembrane</keyword>
<dbReference type="GeneID" id="109423268"/>
<dbReference type="EnsemblMetazoa" id="AALFPA23_025139.R37473">
    <property type="protein sequence ID" value="AALFPA23_025139.P37473"/>
    <property type="gene ID" value="AALFPA23_025139"/>
</dbReference>
<dbReference type="Proteomes" id="UP000069940">
    <property type="component" value="Unassembled WGS sequence"/>
</dbReference>
<dbReference type="PROSITE" id="PS51257">
    <property type="entry name" value="PROKAR_LIPOPROTEIN"/>
    <property type="match status" value="1"/>
</dbReference>
<accession>A0ABM2A784</accession>
<reference evidence="3" key="1">
    <citation type="journal article" date="2015" name="Proc. Natl. Acad. Sci. U.S.A.">
        <title>Genome sequence of the Asian Tiger mosquito, Aedes albopictus, reveals insights into its biology, genetics, and evolution.</title>
        <authorList>
            <person name="Chen X.G."/>
            <person name="Jiang X."/>
            <person name="Gu J."/>
            <person name="Xu M."/>
            <person name="Wu Y."/>
            <person name="Deng Y."/>
            <person name="Zhang C."/>
            <person name="Bonizzoni M."/>
            <person name="Dermauw W."/>
            <person name="Vontas J."/>
            <person name="Armbruster P."/>
            <person name="Huang X."/>
            <person name="Yang Y."/>
            <person name="Zhang H."/>
            <person name="He W."/>
            <person name="Peng H."/>
            <person name="Liu Y."/>
            <person name="Wu K."/>
            <person name="Chen J."/>
            <person name="Lirakis M."/>
            <person name="Topalis P."/>
            <person name="Van Leeuwen T."/>
            <person name="Hall A.B."/>
            <person name="Jiang X."/>
            <person name="Thorpe C."/>
            <person name="Mueller R.L."/>
            <person name="Sun C."/>
            <person name="Waterhouse R.M."/>
            <person name="Yan G."/>
            <person name="Tu Z.J."/>
            <person name="Fang X."/>
            <person name="James A.A."/>
        </authorList>
    </citation>
    <scope>NUCLEOTIDE SEQUENCE [LARGE SCALE GENOMIC DNA]</scope>
    <source>
        <strain evidence="3">Foshan</strain>
    </source>
</reference>
<name>A0ABM2A784_AEDAL</name>
<reference evidence="2" key="2">
    <citation type="submission" date="2025-05" db="UniProtKB">
        <authorList>
            <consortium name="EnsemblMetazoa"/>
        </authorList>
    </citation>
    <scope>IDENTIFICATION</scope>
    <source>
        <strain evidence="2">Foshan</strain>
    </source>
</reference>
<sequence>MIGTGRNLWIETRLVLGILVMCYVVGVACAFQRSTISDSFSVALKEESGRASAAVDAYYGQMWFRTWQAPLMMALKWIATFTFLMFTFGTTAIQGAAHYYKHENEQSHVPTVINGYVESYGTPAITSFWG</sequence>
<organism evidence="2 3">
    <name type="scientific">Aedes albopictus</name>
    <name type="common">Asian tiger mosquito</name>
    <name type="synonym">Stegomyia albopicta</name>
    <dbReference type="NCBI Taxonomy" id="7160"/>
    <lineage>
        <taxon>Eukaryota</taxon>
        <taxon>Metazoa</taxon>
        <taxon>Ecdysozoa</taxon>
        <taxon>Arthropoda</taxon>
        <taxon>Hexapoda</taxon>
        <taxon>Insecta</taxon>
        <taxon>Pterygota</taxon>
        <taxon>Neoptera</taxon>
        <taxon>Endopterygota</taxon>
        <taxon>Diptera</taxon>
        <taxon>Nematocera</taxon>
        <taxon>Culicoidea</taxon>
        <taxon>Culicidae</taxon>
        <taxon>Culicinae</taxon>
        <taxon>Aedini</taxon>
        <taxon>Aedes</taxon>
        <taxon>Stegomyia</taxon>
    </lineage>
</organism>
<dbReference type="RefSeq" id="XP_062705315.1">
    <property type="nucleotide sequence ID" value="XM_062849331.1"/>
</dbReference>
<proteinExistence type="predicted"/>
<keyword evidence="1" id="KW-1133">Transmembrane helix</keyword>
<evidence type="ECO:0000313" key="3">
    <source>
        <dbReference type="Proteomes" id="UP000069940"/>
    </source>
</evidence>
<keyword evidence="1" id="KW-0472">Membrane</keyword>